<evidence type="ECO:0000259" key="2">
    <source>
        <dbReference type="Pfam" id="PF06439"/>
    </source>
</evidence>
<keyword evidence="1" id="KW-1133">Transmembrane helix</keyword>
<feature type="domain" description="3-keto-alpha-glucoside-1,2-lyase/3-keto-2-hydroxy-glucal hydratase" evidence="2">
    <location>
        <begin position="167"/>
        <end position="331"/>
    </location>
</feature>
<keyword evidence="1" id="KW-0812">Transmembrane</keyword>
<keyword evidence="4" id="KW-1185">Reference proteome</keyword>
<name>A0A521EAG6_9BACT</name>
<dbReference type="Proteomes" id="UP000317593">
    <property type="component" value="Unassembled WGS sequence"/>
</dbReference>
<dbReference type="Pfam" id="PF06439">
    <property type="entry name" value="3keto-disac_hyd"/>
    <property type="match status" value="1"/>
</dbReference>
<accession>A0A521EAG6</accession>
<proteinExistence type="predicted"/>
<dbReference type="OrthoDB" id="190957at2"/>
<dbReference type="Gene3D" id="2.60.120.560">
    <property type="entry name" value="Exo-inulinase, domain 1"/>
    <property type="match status" value="1"/>
</dbReference>
<gene>
    <name evidence="3" type="ORF">SAMN06265218_11458</name>
</gene>
<dbReference type="InterPro" id="IPR010496">
    <property type="entry name" value="AL/BT2_dom"/>
</dbReference>
<dbReference type="GO" id="GO:0016787">
    <property type="term" value="F:hydrolase activity"/>
    <property type="evidence" value="ECO:0007669"/>
    <property type="project" value="InterPro"/>
</dbReference>
<protein>
    <recommendedName>
        <fullName evidence="2">3-keto-alpha-glucoside-1,2-lyase/3-keto-2-hydroxy-glucal hydratase domain-containing protein</fullName>
    </recommendedName>
</protein>
<reference evidence="3 4" key="1">
    <citation type="submission" date="2017-05" db="EMBL/GenBank/DDBJ databases">
        <authorList>
            <person name="Varghese N."/>
            <person name="Submissions S."/>
        </authorList>
    </citation>
    <scope>NUCLEOTIDE SEQUENCE [LARGE SCALE GENOMIC DNA]</scope>
    <source>
        <strain evidence="3 4">DSM 21194</strain>
    </source>
</reference>
<evidence type="ECO:0000256" key="1">
    <source>
        <dbReference type="SAM" id="Phobius"/>
    </source>
</evidence>
<dbReference type="AlphaFoldDB" id="A0A521EAG6"/>
<evidence type="ECO:0000313" key="4">
    <source>
        <dbReference type="Proteomes" id="UP000317593"/>
    </source>
</evidence>
<evidence type="ECO:0000313" key="3">
    <source>
        <dbReference type="EMBL" id="SMO80909.1"/>
    </source>
</evidence>
<sequence>MVSPRVDIPNDNFKKRNKVALSMKSVLIIALTAVIAGLSVEHTRAQIPGNEAAGRWDITIETPGGQQPAWLEIETSGVSALVGQYVGPSGSARPISEINYSEEKDRYSFTIPPQWTQRETDPHFEFSLEDGRLKGWTTDPEGNKLQWTGVRAPLLEREEEPEWGDPVELLDSDLSKWVVPDNNQFHVEDGVMINKKSGGNLVTKQSFEDFKLHVEFRYPEGSNSGIYLRGRYEVQVIDSYGMEPESHLLGGVYGFIDPSVNAAKKAGEWQTYDITLTGRTVTVVLNGTEVICKRPIPGITGGALDSNEGEPGPIMLQGDHGPVEYRNITITPALN</sequence>
<organism evidence="3 4">
    <name type="scientific">Fodinibius sediminis</name>
    <dbReference type="NCBI Taxonomy" id="1214077"/>
    <lineage>
        <taxon>Bacteria</taxon>
        <taxon>Pseudomonadati</taxon>
        <taxon>Balneolota</taxon>
        <taxon>Balneolia</taxon>
        <taxon>Balneolales</taxon>
        <taxon>Balneolaceae</taxon>
        <taxon>Fodinibius</taxon>
    </lineage>
</organism>
<dbReference type="EMBL" id="FXTH01000014">
    <property type="protein sequence ID" value="SMO80909.1"/>
    <property type="molecule type" value="Genomic_DNA"/>
</dbReference>
<keyword evidence="1" id="KW-0472">Membrane</keyword>
<feature type="transmembrane region" description="Helical" evidence="1">
    <location>
        <begin position="21"/>
        <end position="40"/>
    </location>
</feature>